<feature type="compositionally biased region" description="Basic and acidic residues" evidence="1">
    <location>
        <begin position="1"/>
        <end position="14"/>
    </location>
</feature>
<dbReference type="PROSITE" id="PS51782">
    <property type="entry name" value="LYSM"/>
    <property type="match status" value="1"/>
</dbReference>
<organism evidence="3 4">
    <name type="scientific">Rhodocytophaga aerolata</name>
    <dbReference type="NCBI Taxonomy" id="455078"/>
    <lineage>
        <taxon>Bacteria</taxon>
        <taxon>Pseudomonadati</taxon>
        <taxon>Bacteroidota</taxon>
        <taxon>Cytophagia</taxon>
        <taxon>Cytophagales</taxon>
        <taxon>Rhodocytophagaceae</taxon>
        <taxon>Rhodocytophaga</taxon>
    </lineage>
</organism>
<dbReference type="Pfam" id="PF01476">
    <property type="entry name" value="LysM"/>
    <property type="match status" value="1"/>
</dbReference>
<reference evidence="3" key="1">
    <citation type="submission" date="2023-07" db="EMBL/GenBank/DDBJ databases">
        <title>The genome sequence of Rhodocytophaga aerolata KACC 12507.</title>
        <authorList>
            <person name="Zhang X."/>
        </authorList>
    </citation>
    <scope>NUCLEOTIDE SEQUENCE</scope>
    <source>
        <strain evidence="3">KACC 12507</strain>
    </source>
</reference>
<sequence length="116" mass="12907">MGLFDFLKKGDEKPSPQANKTQPNIKPNVQPQAKPTVQAQAQPASTANSAPTPNQQTGSAAKFEMYTVKEGDWLSKIAGRYYGDVHKWDRIFQANRDQISDPDKIRPGQILKIPLD</sequence>
<feature type="domain" description="LysM" evidence="2">
    <location>
        <begin position="64"/>
        <end position="113"/>
    </location>
</feature>
<dbReference type="PANTHER" id="PTHR34700">
    <property type="entry name" value="POTASSIUM BINDING PROTEIN KBP"/>
    <property type="match status" value="1"/>
</dbReference>
<evidence type="ECO:0000313" key="4">
    <source>
        <dbReference type="Proteomes" id="UP001168528"/>
    </source>
</evidence>
<dbReference type="SMART" id="SM00257">
    <property type="entry name" value="LysM"/>
    <property type="match status" value="1"/>
</dbReference>
<dbReference type="Gene3D" id="3.10.350.10">
    <property type="entry name" value="LysM domain"/>
    <property type="match status" value="1"/>
</dbReference>
<dbReference type="InterPro" id="IPR052196">
    <property type="entry name" value="Bact_Kbp"/>
</dbReference>
<keyword evidence="4" id="KW-1185">Reference proteome</keyword>
<dbReference type="Proteomes" id="UP001168528">
    <property type="component" value="Unassembled WGS sequence"/>
</dbReference>
<dbReference type="InterPro" id="IPR018392">
    <property type="entry name" value="LysM"/>
</dbReference>
<comment type="caution">
    <text evidence="3">The sequence shown here is derived from an EMBL/GenBank/DDBJ whole genome shotgun (WGS) entry which is preliminary data.</text>
</comment>
<feature type="compositionally biased region" description="Polar residues" evidence="1">
    <location>
        <begin position="16"/>
        <end position="59"/>
    </location>
</feature>
<dbReference type="PANTHER" id="PTHR34700:SF4">
    <property type="entry name" value="PHAGE-LIKE ELEMENT PBSX PROTEIN XKDP"/>
    <property type="match status" value="1"/>
</dbReference>
<dbReference type="RefSeq" id="WP_302036206.1">
    <property type="nucleotide sequence ID" value="NZ_JAUKPO010000001.1"/>
</dbReference>
<evidence type="ECO:0000259" key="2">
    <source>
        <dbReference type="PROSITE" id="PS51782"/>
    </source>
</evidence>
<dbReference type="CDD" id="cd00118">
    <property type="entry name" value="LysM"/>
    <property type="match status" value="1"/>
</dbReference>
<feature type="region of interest" description="Disordered" evidence="1">
    <location>
        <begin position="1"/>
        <end position="60"/>
    </location>
</feature>
<protein>
    <submittedName>
        <fullName evidence="3">LysM peptidoglycan-binding domain-containing protein</fullName>
    </submittedName>
</protein>
<dbReference type="SUPFAM" id="SSF54106">
    <property type="entry name" value="LysM domain"/>
    <property type="match status" value="1"/>
</dbReference>
<proteinExistence type="predicted"/>
<dbReference type="EMBL" id="JAUKPO010000001">
    <property type="protein sequence ID" value="MDO1445417.1"/>
    <property type="molecule type" value="Genomic_DNA"/>
</dbReference>
<gene>
    <name evidence="3" type="ORF">Q0590_04100</name>
</gene>
<dbReference type="InterPro" id="IPR036779">
    <property type="entry name" value="LysM_dom_sf"/>
</dbReference>
<evidence type="ECO:0000313" key="3">
    <source>
        <dbReference type="EMBL" id="MDO1445417.1"/>
    </source>
</evidence>
<accession>A0ABT8QZZ4</accession>
<evidence type="ECO:0000256" key="1">
    <source>
        <dbReference type="SAM" id="MobiDB-lite"/>
    </source>
</evidence>
<name>A0ABT8QZZ4_9BACT</name>